<reference evidence="3 5" key="2">
    <citation type="journal article" date="2018" name="Genome Res.">
        <title>The genomic architecture and molecular evolution of ant odorant receptors.</title>
        <authorList>
            <person name="McKenzie S.K."/>
            <person name="Kronauer D.J.C."/>
        </authorList>
    </citation>
    <scope>NUCLEOTIDE SEQUENCE [LARGE SCALE GENOMIC DNA]</scope>
    <source>
        <strain evidence="3">Clonal line C1</strain>
    </source>
</reference>
<dbReference type="EMBL" id="KK107263">
    <property type="protein sequence ID" value="EZA53873.1"/>
    <property type="molecule type" value="Genomic_DNA"/>
</dbReference>
<dbReference type="Proteomes" id="UP000053097">
    <property type="component" value="Unassembled WGS sequence"/>
</dbReference>
<dbReference type="PANTHER" id="PTHR21530">
    <property type="entry name" value="PHEROMONE SHUTDOWN PROTEIN"/>
    <property type="match status" value="1"/>
</dbReference>
<dbReference type="OrthoDB" id="48306at2759"/>
<dbReference type="InterPro" id="IPR046345">
    <property type="entry name" value="TraB_PrgY-like"/>
</dbReference>
<evidence type="ECO:0000313" key="3">
    <source>
        <dbReference type="EMBL" id="RLU17068.1"/>
    </source>
</evidence>
<evidence type="ECO:0000313" key="2">
    <source>
        <dbReference type="EMBL" id="EZA53873.1"/>
    </source>
</evidence>
<protein>
    <submittedName>
        <fullName evidence="2">TraB domain-containing protein</fullName>
    </submittedName>
</protein>
<evidence type="ECO:0000313" key="5">
    <source>
        <dbReference type="Proteomes" id="UP000279307"/>
    </source>
</evidence>
<gene>
    <name evidence="3" type="ORF">DMN91_011137</name>
    <name evidence="2" type="ORF">X777_06576</name>
</gene>
<dbReference type="InterPro" id="IPR002816">
    <property type="entry name" value="TraB/PrgY/GumN_fam"/>
</dbReference>
<dbReference type="AlphaFoldDB" id="A0A026WD41"/>
<dbReference type="STRING" id="2015173.A0A026WD41"/>
<keyword evidence="4" id="KW-1185">Reference proteome</keyword>
<dbReference type="EMBL" id="QOIP01000011">
    <property type="protein sequence ID" value="RLU17068.1"/>
    <property type="molecule type" value="Genomic_DNA"/>
</dbReference>
<proteinExistence type="predicted"/>
<evidence type="ECO:0000313" key="4">
    <source>
        <dbReference type="Proteomes" id="UP000053097"/>
    </source>
</evidence>
<accession>A0A026WD41</accession>
<dbReference type="Proteomes" id="UP000279307">
    <property type="component" value="Chromosome 11"/>
</dbReference>
<dbReference type="CDD" id="cd14726">
    <property type="entry name" value="TraB_PrgY-like"/>
    <property type="match status" value="1"/>
</dbReference>
<organism evidence="2 4">
    <name type="scientific">Ooceraea biroi</name>
    <name type="common">Clonal raider ant</name>
    <name type="synonym">Cerapachys biroi</name>
    <dbReference type="NCBI Taxonomy" id="2015173"/>
    <lineage>
        <taxon>Eukaryota</taxon>
        <taxon>Metazoa</taxon>
        <taxon>Ecdysozoa</taxon>
        <taxon>Arthropoda</taxon>
        <taxon>Hexapoda</taxon>
        <taxon>Insecta</taxon>
        <taxon>Pterygota</taxon>
        <taxon>Neoptera</taxon>
        <taxon>Endopterygota</taxon>
        <taxon>Hymenoptera</taxon>
        <taxon>Apocrita</taxon>
        <taxon>Aculeata</taxon>
        <taxon>Formicoidea</taxon>
        <taxon>Formicidae</taxon>
        <taxon>Dorylinae</taxon>
        <taxon>Ooceraea</taxon>
    </lineage>
</organism>
<reference evidence="2 4" key="1">
    <citation type="journal article" date="2014" name="Curr. Biol.">
        <title>The genome of the clonal raider ant Cerapachys biroi.</title>
        <authorList>
            <person name="Oxley P.R."/>
            <person name="Ji L."/>
            <person name="Fetter-Pruneda I."/>
            <person name="McKenzie S.K."/>
            <person name="Li C."/>
            <person name="Hu H."/>
            <person name="Zhang G."/>
            <person name="Kronauer D.J."/>
        </authorList>
    </citation>
    <scope>NUCLEOTIDE SEQUENCE [LARGE SCALE GENOMIC DNA]</scope>
</reference>
<reference evidence="3" key="3">
    <citation type="submission" date="2018-07" db="EMBL/GenBank/DDBJ databases">
        <authorList>
            <person name="Mckenzie S.K."/>
            <person name="Kronauer D.J.C."/>
        </authorList>
    </citation>
    <scope>NUCLEOTIDE SEQUENCE</scope>
    <source>
        <strain evidence="3">Clonal line C1</strain>
    </source>
</reference>
<evidence type="ECO:0000256" key="1">
    <source>
        <dbReference type="SAM" id="MobiDB-lite"/>
    </source>
</evidence>
<name>A0A026WD41_OOCBI</name>
<feature type="region of interest" description="Disordered" evidence="1">
    <location>
        <begin position="1"/>
        <end position="20"/>
    </location>
</feature>
<sequence>MTANPGSTDRYVGGDQGEKDLLSSIEDKHYDIVNEKGDYSTSTKPDMRSFTKDMIIKESEHNVVADSESATQSSYTLSTIISAGDNLEEDNKTKSTESSDSEIIIIDGGVPGTYKTDTSRPQNTKFKTDFTVHGAKHNVDNVRAGESLKIKKYDPTIDDNLPETVTVLTAQNGGKLYLVGTAHFSIESQNDVSKIIQAVQPHVVAVELCKARVGILQLDEEALFSYTKDISYKTIMDTVKREGFYNGLLHILLLRMAAHVAKQLDMPPGGEFRRAFEEAKKIPNCIVHLADRPISITMKRAIRLLSWWQTLRLGWHLAVMKDPITQADVELCKERSMLDEMIASMKEQFPVLGEVFVKERDIYLTNSLQLACHLRTNDPEPTRVVGIVGLGHTPGIIENWGKVIQTDIPPIMSVPPPSLSSKILKVTVKASILGAVMYASYKILKVPATITFHTFKSSVEGLLQVGAAR</sequence>
<dbReference type="Pfam" id="PF01963">
    <property type="entry name" value="TraB_PrgY_gumN"/>
    <property type="match status" value="1"/>
</dbReference>
<dbReference type="PANTHER" id="PTHR21530:SF7">
    <property type="entry name" value="TRAB DOMAIN-CONTAINING PROTEIN"/>
    <property type="match status" value="1"/>
</dbReference>
<dbReference type="OMA" id="HITMERA"/>